<protein>
    <submittedName>
        <fullName evidence="1">Uncharacterized protein</fullName>
    </submittedName>
</protein>
<accession>A0ABZ2XXY0</accession>
<organism evidence="1 2">
    <name type="scientific">Aliisedimentitalea scapharcae</name>
    <dbReference type="NCBI Taxonomy" id="1524259"/>
    <lineage>
        <taxon>Bacteria</taxon>
        <taxon>Pseudomonadati</taxon>
        <taxon>Pseudomonadota</taxon>
        <taxon>Alphaproteobacteria</taxon>
        <taxon>Rhodobacterales</taxon>
        <taxon>Roseobacteraceae</taxon>
        <taxon>Aliisedimentitalea</taxon>
    </lineage>
</organism>
<dbReference type="EMBL" id="CP123584">
    <property type="protein sequence ID" value="WZK90807.1"/>
    <property type="molecule type" value="Genomic_DNA"/>
</dbReference>
<dbReference type="Proteomes" id="UP001623232">
    <property type="component" value="Chromosome"/>
</dbReference>
<sequence length="84" mass="9397">MDSDRGKCLAQTAYRTRTRNAANVRRSRDGFCQFKMLSEQDGETALVNFSHKKPTLENRVPENVKRAIIELAPTAQGTVSAVSR</sequence>
<proteinExistence type="predicted"/>
<dbReference type="RefSeq" id="WP_406649888.1">
    <property type="nucleotide sequence ID" value="NZ_CP123584.1"/>
</dbReference>
<reference evidence="1 2" key="1">
    <citation type="submission" date="2023-04" db="EMBL/GenBank/DDBJ databases">
        <title>Complete genome sequence of Alisedimentitalea scapharcae.</title>
        <authorList>
            <person name="Rong J.-C."/>
            <person name="Yi M.-L."/>
            <person name="Zhao Q."/>
        </authorList>
    </citation>
    <scope>NUCLEOTIDE SEQUENCE [LARGE SCALE GENOMIC DNA]</scope>
    <source>
        <strain evidence="1 2">KCTC 42119</strain>
    </source>
</reference>
<gene>
    <name evidence="1" type="ORF">QEZ52_09735</name>
</gene>
<evidence type="ECO:0000313" key="1">
    <source>
        <dbReference type="EMBL" id="WZK90807.1"/>
    </source>
</evidence>
<keyword evidence="2" id="KW-1185">Reference proteome</keyword>
<name>A0ABZ2XXY0_9RHOB</name>
<evidence type="ECO:0000313" key="2">
    <source>
        <dbReference type="Proteomes" id="UP001623232"/>
    </source>
</evidence>